<organism evidence="1 2">
    <name type="scientific">Hoylesella pleuritidis F0068</name>
    <dbReference type="NCBI Taxonomy" id="1081904"/>
    <lineage>
        <taxon>Bacteria</taxon>
        <taxon>Pseudomonadati</taxon>
        <taxon>Bacteroidota</taxon>
        <taxon>Bacteroidia</taxon>
        <taxon>Bacteroidales</taxon>
        <taxon>Prevotellaceae</taxon>
        <taxon>Hoylesella</taxon>
    </lineage>
</organism>
<gene>
    <name evidence="1" type="ORF">HMPREF1218_1092</name>
</gene>
<reference evidence="1 2" key="1">
    <citation type="submission" date="2013-08" db="EMBL/GenBank/DDBJ databases">
        <authorList>
            <person name="Durkin A.S."/>
            <person name="Haft D.R."/>
            <person name="McCorrison J."/>
            <person name="Torralba M."/>
            <person name="Gillis M."/>
            <person name="Haft D.H."/>
            <person name="Methe B."/>
            <person name="Sutton G."/>
            <person name="Nelson K.E."/>
        </authorList>
    </citation>
    <scope>NUCLEOTIDE SEQUENCE [LARGE SCALE GENOMIC DNA]</scope>
    <source>
        <strain evidence="1 2">F0068</strain>
    </source>
</reference>
<accession>U2LIX7</accession>
<dbReference type="PATRIC" id="fig|1081904.3.peg.120"/>
<dbReference type="RefSeq" id="WP_021582819.1">
    <property type="nucleotide sequence ID" value="NZ_AWET01000004.1"/>
</dbReference>
<name>U2LIX7_9BACT</name>
<comment type="caution">
    <text evidence="1">The sequence shown here is derived from an EMBL/GenBank/DDBJ whole genome shotgun (WGS) entry which is preliminary data.</text>
</comment>
<sequence>MEEKTKKTEKKVEKKKIGKTLEAARRLKGSLIVNDPTFLL</sequence>
<dbReference type="Proteomes" id="UP000016600">
    <property type="component" value="Unassembled WGS sequence"/>
</dbReference>
<dbReference type="AlphaFoldDB" id="U2LIX7"/>
<keyword evidence="2" id="KW-1185">Reference proteome</keyword>
<proteinExistence type="predicted"/>
<evidence type="ECO:0000313" key="2">
    <source>
        <dbReference type="Proteomes" id="UP000016600"/>
    </source>
</evidence>
<protein>
    <submittedName>
        <fullName evidence="1">Uncharacterized protein</fullName>
    </submittedName>
</protein>
<evidence type="ECO:0000313" key="1">
    <source>
        <dbReference type="EMBL" id="ERK04211.1"/>
    </source>
</evidence>
<dbReference type="EMBL" id="AWET01000004">
    <property type="protein sequence ID" value="ERK04211.1"/>
    <property type="molecule type" value="Genomic_DNA"/>
</dbReference>